<keyword evidence="3" id="KW-1185">Reference proteome</keyword>
<gene>
    <name evidence="2" type="ORF">CMC5_036770</name>
</gene>
<reference evidence="2 3" key="1">
    <citation type="submission" date="2015-07" db="EMBL/GenBank/DDBJ databases">
        <title>Genome analysis of myxobacterium Chondromyces crocatus Cm c5 reveals a high potential for natural compound synthesis and the genetic basis for the loss of fruiting body formation.</title>
        <authorList>
            <person name="Zaburannyi N."/>
            <person name="Bunk B."/>
            <person name="Maier J."/>
            <person name="Overmann J."/>
            <person name="Mueller R."/>
        </authorList>
    </citation>
    <scope>NUCLEOTIDE SEQUENCE [LARGE SCALE GENOMIC DNA]</scope>
    <source>
        <strain evidence="2 3">Cm c5</strain>
    </source>
</reference>
<organism evidence="2 3">
    <name type="scientific">Chondromyces crocatus</name>
    <dbReference type="NCBI Taxonomy" id="52"/>
    <lineage>
        <taxon>Bacteria</taxon>
        <taxon>Pseudomonadati</taxon>
        <taxon>Myxococcota</taxon>
        <taxon>Polyangia</taxon>
        <taxon>Polyangiales</taxon>
        <taxon>Polyangiaceae</taxon>
        <taxon>Chondromyces</taxon>
    </lineage>
</organism>
<proteinExistence type="predicted"/>
<dbReference type="KEGG" id="ccro:CMC5_036770"/>
<evidence type="ECO:0000313" key="3">
    <source>
        <dbReference type="Proteomes" id="UP000067626"/>
    </source>
</evidence>
<dbReference type="AlphaFoldDB" id="A0A0K1EF84"/>
<sequence length="191" mass="20790">MKGGTSKGGSAKDEPAKGGSAASGASKGGRPKLTFGDAVTTVPALAGVLEAGKQALKKDHRKQVTCDDETRWTGSIDLDAALMQHPQHASQNRWDYGMGYLDPAGKESAIWIEVHSAETGEVSTVIRKLAWLKAYLPEHCPDLWTLTHASREELRFVWIASGRYAIPKHMPQMRMLRAAGLDPPVQRLHLP</sequence>
<dbReference type="EMBL" id="CP012159">
    <property type="protein sequence ID" value="AKT39530.1"/>
    <property type="molecule type" value="Genomic_DNA"/>
</dbReference>
<feature type="region of interest" description="Disordered" evidence="1">
    <location>
        <begin position="1"/>
        <end position="31"/>
    </location>
</feature>
<evidence type="ECO:0000313" key="2">
    <source>
        <dbReference type="EMBL" id="AKT39530.1"/>
    </source>
</evidence>
<dbReference type="Proteomes" id="UP000067626">
    <property type="component" value="Chromosome"/>
</dbReference>
<name>A0A0K1EF84_CHOCO</name>
<accession>A0A0K1EF84</accession>
<evidence type="ECO:0000256" key="1">
    <source>
        <dbReference type="SAM" id="MobiDB-lite"/>
    </source>
</evidence>
<protein>
    <submittedName>
        <fullName evidence="2">Uncharacterized protein</fullName>
    </submittedName>
</protein>